<dbReference type="AlphaFoldDB" id="A0AAV8GCY1"/>
<dbReference type="SUPFAM" id="SSF54928">
    <property type="entry name" value="RNA-binding domain, RBD"/>
    <property type="match status" value="2"/>
</dbReference>
<dbReference type="Proteomes" id="UP001140206">
    <property type="component" value="Chromosome 1"/>
</dbReference>
<protein>
    <submittedName>
        <fullName evidence="5">RNA-binding (RRM/RBD/RNP motifs) family protein</fullName>
    </submittedName>
</protein>
<comment type="caution">
    <text evidence="5">The sequence shown here is derived from an EMBL/GenBank/DDBJ whole genome shotgun (WGS) entry which is preliminary data.</text>
</comment>
<dbReference type="PROSITE" id="PS50102">
    <property type="entry name" value="RRM"/>
    <property type="match status" value="2"/>
</dbReference>
<evidence type="ECO:0000256" key="2">
    <source>
        <dbReference type="PROSITE-ProRule" id="PRU00176"/>
    </source>
</evidence>
<dbReference type="InterPro" id="IPR000504">
    <property type="entry name" value="RRM_dom"/>
</dbReference>
<evidence type="ECO:0000256" key="1">
    <source>
        <dbReference type="ARBA" id="ARBA00022884"/>
    </source>
</evidence>
<dbReference type="InterPro" id="IPR035979">
    <property type="entry name" value="RBD_domain_sf"/>
</dbReference>
<accession>A0AAV8GCY1</accession>
<keyword evidence="1 2" id="KW-0694">RNA-binding</keyword>
<evidence type="ECO:0000313" key="6">
    <source>
        <dbReference type="Proteomes" id="UP001140206"/>
    </source>
</evidence>
<dbReference type="InterPro" id="IPR012677">
    <property type="entry name" value="Nucleotide-bd_a/b_plait_sf"/>
</dbReference>
<dbReference type="PANTHER" id="PTHR23236">
    <property type="entry name" value="EUKARYOTIC TRANSLATION INITIATION FACTOR 4B/4H"/>
    <property type="match status" value="1"/>
</dbReference>
<proteinExistence type="predicted"/>
<feature type="region of interest" description="Disordered" evidence="3">
    <location>
        <begin position="35"/>
        <end position="73"/>
    </location>
</feature>
<dbReference type="InterPro" id="IPR034361">
    <property type="entry name" value="PHIP1_RRM1"/>
</dbReference>
<feature type="region of interest" description="Disordered" evidence="3">
    <location>
        <begin position="78"/>
        <end position="97"/>
    </location>
</feature>
<evidence type="ECO:0000256" key="3">
    <source>
        <dbReference type="SAM" id="MobiDB-lite"/>
    </source>
</evidence>
<feature type="compositionally biased region" description="Basic residues" evidence="3">
    <location>
        <begin position="44"/>
        <end position="53"/>
    </location>
</feature>
<dbReference type="Gene3D" id="3.30.70.330">
    <property type="match status" value="2"/>
</dbReference>
<gene>
    <name evidence="5" type="ORF">LUZ62_015440</name>
</gene>
<sequence length="278" mass="30930">MCIRNRKKSTIEPFKKEHGGGAALALALALVMASDEPKPANKDKKNKRKKVKKDKWGQPLPPESEEREAEELLETVKTAAAEPETAPGSGAGRGEDSYEANKVVASGMPYSTTEEEIREMFEQCGPIFQLQLSRFPDSGNFRGLAFITFESESAAISALSLDGTKMGDRFVRVEKCRVDQKRKRKAEFLADPEKAKGCLSAYVGNLSWNVTEDDIIECFNTSKISSVRFAFDKITGKSRGFCHVDFEDDESLEKAIQKNQTEFHGRPMKIAYAVSNRS</sequence>
<dbReference type="Pfam" id="PF00076">
    <property type="entry name" value="RRM_1"/>
    <property type="match status" value="2"/>
</dbReference>
<feature type="compositionally biased region" description="Acidic residues" evidence="3">
    <location>
        <begin position="63"/>
        <end position="73"/>
    </location>
</feature>
<dbReference type="CDD" id="cd12271">
    <property type="entry name" value="RRM1_PHIP1"/>
    <property type="match status" value="1"/>
</dbReference>
<dbReference type="EMBL" id="JAMFTS010000001">
    <property type="protein sequence ID" value="KAJ4802874.1"/>
    <property type="molecule type" value="Genomic_DNA"/>
</dbReference>
<dbReference type="SMART" id="SM00360">
    <property type="entry name" value="RRM"/>
    <property type="match status" value="2"/>
</dbReference>
<feature type="domain" description="RRM" evidence="4">
    <location>
        <begin position="199"/>
        <end position="275"/>
    </location>
</feature>
<evidence type="ECO:0000259" key="4">
    <source>
        <dbReference type="PROSITE" id="PS50102"/>
    </source>
</evidence>
<evidence type="ECO:0000313" key="5">
    <source>
        <dbReference type="EMBL" id="KAJ4802874.1"/>
    </source>
</evidence>
<feature type="domain" description="RRM" evidence="4">
    <location>
        <begin position="101"/>
        <end position="178"/>
    </location>
</feature>
<dbReference type="GO" id="GO:0003723">
    <property type="term" value="F:RNA binding"/>
    <property type="evidence" value="ECO:0007669"/>
    <property type="project" value="UniProtKB-UniRule"/>
</dbReference>
<name>A0AAV8GCY1_9POAL</name>
<organism evidence="5 6">
    <name type="scientific">Rhynchospora pubera</name>
    <dbReference type="NCBI Taxonomy" id="906938"/>
    <lineage>
        <taxon>Eukaryota</taxon>
        <taxon>Viridiplantae</taxon>
        <taxon>Streptophyta</taxon>
        <taxon>Embryophyta</taxon>
        <taxon>Tracheophyta</taxon>
        <taxon>Spermatophyta</taxon>
        <taxon>Magnoliopsida</taxon>
        <taxon>Liliopsida</taxon>
        <taxon>Poales</taxon>
        <taxon>Cyperaceae</taxon>
        <taxon>Cyperoideae</taxon>
        <taxon>Rhynchosporeae</taxon>
        <taxon>Rhynchospora</taxon>
    </lineage>
</organism>
<dbReference type="PANTHER" id="PTHR23236:SF108">
    <property type="entry name" value="OS03G0123200 PROTEIN"/>
    <property type="match status" value="1"/>
</dbReference>
<keyword evidence="6" id="KW-1185">Reference proteome</keyword>
<reference evidence="5" key="1">
    <citation type="submission" date="2022-08" db="EMBL/GenBank/DDBJ databases">
        <authorList>
            <person name="Marques A."/>
        </authorList>
    </citation>
    <scope>NUCLEOTIDE SEQUENCE</scope>
    <source>
        <strain evidence="5">RhyPub2mFocal</strain>
        <tissue evidence="5">Leaves</tissue>
    </source>
</reference>